<name>A0A9D1KD24_9BACT</name>
<protein>
    <submittedName>
        <fullName evidence="2">Uncharacterized protein</fullName>
    </submittedName>
</protein>
<dbReference type="EMBL" id="DVKT01000034">
    <property type="protein sequence ID" value="HIT39265.1"/>
    <property type="molecule type" value="Genomic_DNA"/>
</dbReference>
<organism evidence="2 3">
    <name type="scientific">Candidatus Caccoplasma intestinavium</name>
    <dbReference type="NCBI Taxonomy" id="2840716"/>
    <lineage>
        <taxon>Bacteria</taxon>
        <taxon>Pseudomonadati</taxon>
        <taxon>Bacteroidota</taxon>
        <taxon>Bacteroidia</taxon>
        <taxon>Bacteroidales</taxon>
        <taxon>Bacteroidaceae</taxon>
        <taxon>Bacteroidaceae incertae sedis</taxon>
        <taxon>Candidatus Caccoplasma</taxon>
    </lineage>
</organism>
<sequence>METSQKNNYKNEHIASKKALSATGIITLIVAAVSFYAGSLFGENSVLNMSLFILGIALGIFGFIKIFMGEKVFYHKETGTKLRFKRLTFSKNERNRLEKILQEKNFEQIGSIALGENKSSDIRLDIYISTDKQYASAQIMEFIPFEYQAIGRAAEYEGHDAECLAEAVA</sequence>
<comment type="caution">
    <text evidence="2">The sequence shown here is derived from an EMBL/GenBank/DDBJ whole genome shotgun (WGS) entry which is preliminary data.</text>
</comment>
<gene>
    <name evidence="2" type="ORF">IAD06_04425</name>
</gene>
<reference evidence="2" key="2">
    <citation type="journal article" date="2021" name="PeerJ">
        <title>Extensive microbial diversity within the chicken gut microbiome revealed by metagenomics and culture.</title>
        <authorList>
            <person name="Gilroy R."/>
            <person name="Ravi A."/>
            <person name="Getino M."/>
            <person name="Pursley I."/>
            <person name="Horton D.L."/>
            <person name="Alikhan N.F."/>
            <person name="Baker D."/>
            <person name="Gharbi K."/>
            <person name="Hall N."/>
            <person name="Watson M."/>
            <person name="Adriaenssens E.M."/>
            <person name="Foster-Nyarko E."/>
            <person name="Jarju S."/>
            <person name="Secka A."/>
            <person name="Antonio M."/>
            <person name="Oren A."/>
            <person name="Chaudhuri R.R."/>
            <person name="La Ragione R."/>
            <person name="Hildebrand F."/>
            <person name="Pallen M.J."/>
        </authorList>
    </citation>
    <scope>NUCLEOTIDE SEQUENCE</scope>
    <source>
        <strain evidence="2">21143</strain>
    </source>
</reference>
<feature type="transmembrane region" description="Helical" evidence="1">
    <location>
        <begin position="20"/>
        <end position="41"/>
    </location>
</feature>
<dbReference type="AlphaFoldDB" id="A0A9D1KD24"/>
<feature type="transmembrane region" description="Helical" evidence="1">
    <location>
        <begin position="47"/>
        <end position="68"/>
    </location>
</feature>
<evidence type="ECO:0000313" key="2">
    <source>
        <dbReference type="EMBL" id="HIT39265.1"/>
    </source>
</evidence>
<keyword evidence="1" id="KW-0472">Membrane</keyword>
<evidence type="ECO:0000256" key="1">
    <source>
        <dbReference type="SAM" id="Phobius"/>
    </source>
</evidence>
<proteinExistence type="predicted"/>
<dbReference type="Proteomes" id="UP000886722">
    <property type="component" value="Unassembled WGS sequence"/>
</dbReference>
<accession>A0A9D1KD24</accession>
<reference evidence="2" key="1">
    <citation type="submission" date="2020-10" db="EMBL/GenBank/DDBJ databases">
        <authorList>
            <person name="Gilroy R."/>
        </authorList>
    </citation>
    <scope>NUCLEOTIDE SEQUENCE</scope>
    <source>
        <strain evidence="2">21143</strain>
    </source>
</reference>
<keyword evidence="1" id="KW-1133">Transmembrane helix</keyword>
<evidence type="ECO:0000313" key="3">
    <source>
        <dbReference type="Proteomes" id="UP000886722"/>
    </source>
</evidence>
<keyword evidence="1" id="KW-0812">Transmembrane</keyword>